<sequence length="257" mass="28452">MLSERNTPKRPSATLTKLQEIVHLEESRKAKNQSTIISKSSDESAENASALIHESFKKGARKKKRGPYCKPGKHNPGATSHDKDHCYQLYPHLRPPRFSNQSEKAITQLVEVDNGHESEVSLLLVESENKPIVLDSGATHHMVNDPTCFTPIAETNVKISTGGHNNLLYATAIGKATLVNQEGKTVILDNVLLVPSLTRSLISIPRLFNKSFTIEKTSDDGVRVCVDKDFMLQGSLKHNLLELPSENKLARLARTSK</sequence>
<gene>
    <name evidence="3" type="ORF">VP01_3092g4</name>
</gene>
<feature type="compositionally biased region" description="Basic residues" evidence="1">
    <location>
        <begin position="58"/>
        <end position="73"/>
    </location>
</feature>
<dbReference type="EMBL" id="LAVV01008049">
    <property type="protein sequence ID" value="KNZ53955.1"/>
    <property type="molecule type" value="Genomic_DNA"/>
</dbReference>
<dbReference type="VEuPathDB" id="FungiDB:VP01_3092g4"/>
<comment type="caution">
    <text evidence="3">The sequence shown here is derived from an EMBL/GenBank/DDBJ whole genome shotgun (WGS) entry which is preliminary data.</text>
</comment>
<evidence type="ECO:0000313" key="4">
    <source>
        <dbReference type="Proteomes" id="UP000037035"/>
    </source>
</evidence>
<dbReference type="OrthoDB" id="110542at2759"/>
<reference evidence="3 4" key="1">
    <citation type="submission" date="2015-08" db="EMBL/GenBank/DDBJ databases">
        <title>Next Generation Sequencing and Analysis of the Genome of Puccinia sorghi L Schw, the Causal Agent of Maize Common Rust.</title>
        <authorList>
            <person name="Rochi L."/>
            <person name="Burguener G."/>
            <person name="Darino M."/>
            <person name="Turjanski A."/>
            <person name="Kreff E."/>
            <person name="Dieguez M.J."/>
            <person name="Sacco F."/>
        </authorList>
    </citation>
    <scope>NUCLEOTIDE SEQUENCE [LARGE SCALE GENOMIC DNA]</scope>
    <source>
        <strain evidence="3 4">RO10H11247</strain>
    </source>
</reference>
<feature type="domain" description="Retrovirus-related Pol polyprotein from transposon TNT 1-94-like beta-barrel" evidence="2">
    <location>
        <begin position="133"/>
        <end position="211"/>
    </location>
</feature>
<proteinExistence type="predicted"/>
<dbReference type="InterPro" id="IPR054722">
    <property type="entry name" value="PolX-like_BBD"/>
</dbReference>
<accession>A0A0L6V1E5</accession>
<evidence type="ECO:0000256" key="1">
    <source>
        <dbReference type="SAM" id="MobiDB-lite"/>
    </source>
</evidence>
<evidence type="ECO:0000259" key="2">
    <source>
        <dbReference type="Pfam" id="PF22936"/>
    </source>
</evidence>
<keyword evidence="4" id="KW-1185">Reference proteome</keyword>
<dbReference type="Pfam" id="PF22936">
    <property type="entry name" value="Pol_BBD"/>
    <property type="match status" value="1"/>
</dbReference>
<name>A0A0L6V1E5_9BASI</name>
<feature type="region of interest" description="Disordered" evidence="1">
    <location>
        <begin position="26"/>
        <end position="82"/>
    </location>
</feature>
<dbReference type="AlphaFoldDB" id="A0A0L6V1E5"/>
<dbReference type="Proteomes" id="UP000037035">
    <property type="component" value="Unassembled WGS sequence"/>
</dbReference>
<organism evidence="3 4">
    <name type="scientific">Puccinia sorghi</name>
    <dbReference type="NCBI Taxonomy" id="27349"/>
    <lineage>
        <taxon>Eukaryota</taxon>
        <taxon>Fungi</taxon>
        <taxon>Dikarya</taxon>
        <taxon>Basidiomycota</taxon>
        <taxon>Pucciniomycotina</taxon>
        <taxon>Pucciniomycetes</taxon>
        <taxon>Pucciniales</taxon>
        <taxon>Pucciniaceae</taxon>
        <taxon>Puccinia</taxon>
    </lineage>
</organism>
<evidence type="ECO:0000313" key="3">
    <source>
        <dbReference type="EMBL" id="KNZ53955.1"/>
    </source>
</evidence>
<protein>
    <recommendedName>
        <fullName evidence="2">Retrovirus-related Pol polyprotein from transposon TNT 1-94-like beta-barrel domain-containing protein</fullName>
    </recommendedName>
</protein>